<dbReference type="AlphaFoldDB" id="A0A4U0T1U2"/>
<dbReference type="SUPFAM" id="SSF54909">
    <property type="entry name" value="Dimeric alpha+beta barrel"/>
    <property type="match status" value="1"/>
</dbReference>
<accession>A0A4U0T1U2</accession>
<protein>
    <recommendedName>
        <fullName evidence="3">YCII-related domain-containing protein</fullName>
    </recommendedName>
</protein>
<evidence type="ECO:0000313" key="1">
    <source>
        <dbReference type="EMBL" id="TKA06715.1"/>
    </source>
</evidence>
<gene>
    <name evidence="1" type="ORF">FCI23_30310</name>
</gene>
<dbReference type="InterPro" id="IPR011008">
    <property type="entry name" value="Dimeric_a/b-barrel"/>
</dbReference>
<keyword evidence="2" id="KW-1185">Reference proteome</keyword>
<evidence type="ECO:0008006" key="3">
    <source>
        <dbReference type="Google" id="ProtNLM"/>
    </source>
</evidence>
<proteinExistence type="predicted"/>
<dbReference type="Proteomes" id="UP000305778">
    <property type="component" value="Unassembled WGS sequence"/>
</dbReference>
<organism evidence="1 2">
    <name type="scientific">Actinacidiphila oryziradicis</name>
    <dbReference type="NCBI Taxonomy" id="2571141"/>
    <lineage>
        <taxon>Bacteria</taxon>
        <taxon>Bacillati</taxon>
        <taxon>Actinomycetota</taxon>
        <taxon>Actinomycetes</taxon>
        <taxon>Kitasatosporales</taxon>
        <taxon>Streptomycetaceae</taxon>
        <taxon>Actinacidiphila</taxon>
    </lineage>
</organism>
<dbReference type="Gene3D" id="3.30.70.1060">
    <property type="entry name" value="Dimeric alpha+beta barrel"/>
    <property type="match status" value="1"/>
</dbReference>
<reference evidence="1 2" key="1">
    <citation type="submission" date="2019-04" db="EMBL/GenBank/DDBJ databases">
        <title>Streptomyces oryziradicis sp. nov., a novel actinomycete isolated from rhizosphere soil of rice (Oryza sativa L.).</title>
        <authorList>
            <person name="Li C."/>
        </authorList>
    </citation>
    <scope>NUCLEOTIDE SEQUENCE [LARGE SCALE GENOMIC DNA]</scope>
    <source>
        <strain evidence="1 2">NEAU-C40</strain>
    </source>
</reference>
<comment type="caution">
    <text evidence="1">The sequence shown here is derived from an EMBL/GenBank/DDBJ whole genome shotgun (WGS) entry which is preliminary data.</text>
</comment>
<evidence type="ECO:0000313" key="2">
    <source>
        <dbReference type="Proteomes" id="UP000305778"/>
    </source>
</evidence>
<dbReference type="EMBL" id="SUMC01000035">
    <property type="protein sequence ID" value="TKA06715.1"/>
    <property type="molecule type" value="Genomic_DNA"/>
</dbReference>
<name>A0A4U0T1U2_9ACTN</name>
<sequence>MSPDGPYGEAKEVLAGYWVVDCGRRAAPLGAARGRPG</sequence>